<sequence>MQGLAAQSRGRLVLRSRPGEGTAAEVWFPVAEASAARRVATDAPAEPRGPVRPMTVLVVDDDQLVLENATAMLEDLRHRVIQAGSGSEALDVFRRTRGVDLVVTDHAMPGMTGTELAEQIVAERPGMPIILASGYTEVPADPRLNLIRLGKPFAQDTLAQAVADALRQAEDAGKVVAFRARVGDA</sequence>
<protein>
    <submittedName>
        <fullName evidence="6">Signal receiver domain protein</fullName>
    </submittedName>
</protein>
<evidence type="ECO:0000256" key="1">
    <source>
        <dbReference type="ARBA" id="ARBA00022553"/>
    </source>
</evidence>
<dbReference type="EMBL" id="CP001511">
    <property type="protein sequence ID" value="ACS42998.1"/>
    <property type="molecule type" value="Genomic_DNA"/>
</dbReference>
<dbReference type="HOGENOM" id="CLU_1459704_0_0_5"/>
<keyword evidence="6" id="KW-0614">Plasmid</keyword>
<organism evidence="6 7">
    <name type="scientific">Methylorubrum extorquens (strain ATCC 14718 / DSM 1338 / JCM 2805 / NCIMB 9133 / AM1)</name>
    <name type="common">Methylobacterium extorquens</name>
    <dbReference type="NCBI Taxonomy" id="272630"/>
    <lineage>
        <taxon>Bacteria</taxon>
        <taxon>Pseudomonadati</taxon>
        <taxon>Pseudomonadota</taxon>
        <taxon>Alphaproteobacteria</taxon>
        <taxon>Hyphomicrobiales</taxon>
        <taxon>Methylobacteriaceae</taxon>
        <taxon>Methylorubrum</taxon>
    </lineage>
</organism>
<dbReference type="InterPro" id="IPR011006">
    <property type="entry name" value="CheY-like_superfamily"/>
</dbReference>
<feature type="modified residue" description="4-aspartylphosphate" evidence="4">
    <location>
        <position position="105"/>
    </location>
</feature>
<feature type="domain" description="Response regulatory" evidence="5">
    <location>
        <begin position="55"/>
        <end position="166"/>
    </location>
</feature>
<keyword evidence="2" id="KW-0805">Transcription regulation</keyword>
<dbReference type="KEGG" id="mea:Mex_2p0064"/>
<dbReference type="Pfam" id="PF00072">
    <property type="entry name" value="Response_reg"/>
    <property type="match status" value="1"/>
</dbReference>
<evidence type="ECO:0000256" key="4">
    <source>
        <dbReference type="PROSITE-ProRule" id="PRU00169"/>
    </source>
</evidence>
<dbReference type="PANTHER" id="PTHR44591:SF3">
    <property type="entry name" value="RESPONSE REGULATORY DOMAIN-CONTAINING PROTEIN"/>
    <property type="match status" value="1"/>
</dbReference>
<dbReference type="SUPFAM" id="SSF52172">
    <property type="entry name" value="CheY-like"/>
    <property type="match status" value="1"/>
</dbReference>
<dbReference type="InterPro" id="IPR001789">
    <property type="entry name" value="Sig_transdc_resp-reg_receiver"/>
</dbReference>
<dbReference type="SMART" id="SM00448">
    <property type="entry name" value="REC"/>
    <property type="match status" value="1"/>
</dbReference>
<reference evidence="6 7" key="1">
    <citation type="journal article" date="2009" name="PLoS ONE">
        <title>Methylobacterium genome sequences: a reference blueprint to investigate microbial metabolism of C1 compounds from natural and industrial sources.</title>
        <authorList>
            <person name="Vuilleumier S."/>
            <person name="Chistoserdova L."/>
            <person name="Lee M.-C."/>
            <person name="Bringel F."/>
            <person name="Lajus A."/>
            <person name="Zhou Y."/>
            <person name="Gourion B."/>
            <person name="Barbe V."/>
            <person name="Chang J."/>
            <person name="Cruveiller S."/>
            <person name="Dossat C."/>
            <person name="Gillett W."/>
            <person name="Gruffaz C."/>
            <person name="Haugen E."/>
            <person name="Hourcade E."/>
            <person name="Levy R."/>
            <person name="Mangenot S."/>
            <person name="Muller E."/>
            <person name="Nadalig T."/>
            <person name="Pagni M."/>
            <person name="Penny C."/>
            <person name="Peyraud R."/>
            <person name="Robinson D.G."/>
            <person name="Roche D."/>
            <person name="Rouy Z."/>
            <person name="Saenampechek C."/>
            <person name="Salvignol G."/>
            <person name="Vallenet D."/>
            <person name="Wu Z."/>
            <person name="Marx C.J."/>
            <person name="Vorholt J.A."/>
            <person name="Olson M.V."/>
            <person name="Kaul R."/>
            <person name="Weissenbach J."/>
            <person name="Medigue C."/>
            <person name="Lidstrom M.E."/>
        </authorList>
    </citation>
    <scope>NUCLEOTIDE SEQUENCE [LARGE SCALE GENOMIC DNA]</scope>
    <source>
        <strain evidence="7">ATCC 14718 / DSM 1338 / JCM 2805 / NCIMB 9133 / AM1</strain>
    </source>
</reference>
<evidence type="ECO:0000313" key="7">
    <source>
        <dbReference type="Proteomes" id="UP000009081"/>
    </source>
</evidence>
<gene>
    <name evidence="6" type="ordered locus">MexAM1_META2p0064</name>
</gene>
<dbReference type="AlphaFoldDB" id="C5B3G6"/>
<evidence type="ECO:0000313" key="6">
    <source>
        <dbReference type="EMBL" id="ACS42998.1"/>
    </source>
</evidence>
<keyword evidence="7" id="KW-1185">Reference proteome</keyword>
<evidence type="ECO:0000256" key="2">
    <source>
        <dbReference type="ARBA" id="ARBA00023015"/>
    </source>
</evidence>
<evidence type="ECO:0000256" key="3">
    <source>
        <dbReference type="ARBA" id="ARBA00023163"/>
    </source>
</evidence>
<accession>C5B3G6</accession>
<dbReference type="PROSITE" id="PS50110">
    <property type="entry name" value="RESPONSE_REGULATORY"/>
    <property type="match status" value="1"/>
</dbReference>
<dbReference type="Proteomes" id="UP000009081">
    <property type="component" value="Plasmid megaplasmid"/>
</dbReference>
<evidence type="ECO:0000259" key="5">
    <source>
        <dbReference type="PROSITE" id="PS50110"/>
    </source>
</evidence>
<keyword evidence="3" id="KW-0804">Transcription</keyword>
<geneLocation type="plasmid" evidence="6 7">
    <name>megaplasmid</name>
</geneLocation>
<dbReference type="InterPro" id="IPR050595">
    <property type="entry name" value="Bact_response_regulator"/>
</dbReference>
<name>C5B3G6_METEA</name>
<dbReference type="GO" id="GO:0000160">
    <property type="term" value="P:phosphorelay signal transduction system"/>
    <property type="evidence" value="ECO:0007669"/>
    <property type="project" value="InterPro"/>
</dbReference>
<dbReference type="PANTHER" id="PTHR44591">
    <property type="entry name" value="STRESS RESPONSE REGULATOR PROTEIN 1"/>
    <property type="match status" value="1"/>
</dbReference>
<dbReference type="Gene3D" id="3.40.50.2300">
    <property type="match status" value="1"/>
</dbReference>
<proteinExistence type="predicted"/>
<keyword evidence="1 4" id="KW-0597">Phosphoprotein</keyword>